<feature type="domain" description="FAD dependent oxidoreductase" evidence="6">
    <location>
        <begin position="4"/>
        <end position="345"/>
    </location>
</feature>
<dbReference type="GO" id="GO:0019478">
    <property type="term" value="P:D-amino acid catabolic process"/>
    <property type="evidence" value="ECO:0007669"/>
    <property type="project" value="TreeGrafter"/>
</dbReference>
<organism evidence="7 8">
    <name type="scientific">Ophiocordyceps australis</name>
    <dbReference type="NCBI Taxonomy" id="1399860"/>
    <lineage>
        <taxon>Eukaryota</taxon>
        <taxon>Fungi</taxon>
        <taxon>Dikarya</taxon>
        <taxon>Ascomycota</taxon>
        <taxon>Pezizomycotina</taxon>
        <taxon>Sordariomycetes</taxon>
        <taxon>Hypocreomycetidae</taxon>
        <taxon>Hypocreales</taxon>
        <taxon>Ophiocordycipitaceae</taxon>
        <taxon>Ophiocordyceps</taxon>
    </lineage>
</organism>
<reference evidence="7 8" key="1">
    <citation type="submission" date="2017-06" db="EMBL/GenBank/DDBJ databases">
        <title>Ant-infecting Ophiocordyceps genomes reveal a high diversity of potential behavioral manipulation genes and a possible major role for enterotoxins.</title>
        <authorList>
            <person name="De Bekker C."/>
            <person name="Evans H.C."/>
            <person name="Brachmann A."/>
            <person name="Hughes D.P."/>
        </authorList>
    </citation>
    <scope>NUCLEOTIDE SEQUENCE [LARGE SCALE GENOMIC DNA]</scope>
    <source>
        <strain evidence="7 8">Map64</strain>
    </source>
</reference>
<dbReference type="PROSITE" id="PS00677">
    <property type="entry name" value="DAO"/>
    <property type="match status" value="1"/>
</dbReference>
<evidence type="ECO:0000313" key="7">
    <source>
        <dbReference type="EMBL" id="PHH64488.1"/>
    </source>
</evidence>
<proteinExistence type="inferred from homology"/>
<dbReference type="STRING" id="1399860.A0A2C5XJ42"/>
<dbReference type="GO" id="GO:0071949">
    <property type="term" value="F:FAD binding"/>
    <property type="evidence" value="ECO:0007669"/>
    <property type="project" value="InterPro"/>
</dbReference>
<evidence type="ECO:0000256" key="2">
    <source>
        <dbReference type="ARBA" id="ARBA00006730"/>
    </source>
</evidence>
<dbReference type="Gene3D" id="3.40.50.720">
    <property type="entry name" value="NAD(P)-binding Rossmann-like Domain"/>
    <property type="match status" value="1"/>
</dbReference>
<keyword evidence="4" id="KW-0274">FAD</keyword>
<comment type="caution">
    <text evidence="7">The sequence shown here is derived from an EMBL/GenBank/DDBJ whole genome shotgun (WGS) entry which is preliminary data.</text>
</comment>
<sequence length="360" mass="38671">MATVVVIGAGVVGLSTAVKLQRLGQGRYGIVVIARDWPPSTPGAAPSHSADYASMWAGAHVRPIPATTAQLRREAALMRRTVAEFAALEQGEAQCGITRTTGVEMLEEPDEGYRRLDGSTFARETGLEGFKTIEGDSMPEGVQLGFEYQTFCINPGVYCQFLVRQLLEGGAKTLQRELGSEWEAFGAGGEVLFVVNASGMGFGDAQCFPTRGQTLVTNMAHVSKTVTRQNRDGSWAFLVPRFMGGGTIVGGTKEAHDWRTEPDAATRQRLLAAGRELEPYACDTPPPPGWELSVVADVVGRRPTRAGGLRLDVETDLEGRSVVHAYGAGGRGYELSWGIASEVVRLAEPLINRLPIVGEH</sequence>
<dbReference type="SUPFAM" id="SSF54373">
    <property type="entry name" value="FAD-linked reductases, C-terminal domain"/>
    <property type="match status" value="1"/>
</dbReference>
<dbReference type="OrthoDB" id="2015447at2759"/>
<comment type="cofactor">
    <cofactor evidence="1">
        <name>FAD</name>
        <dbReference type="ChEBI" id="CHEBI:57692"/>
    </cofactor>
</comment>
<dbReference type="GO" id="GO:0003884">
    <property type="term" value="F:D-amino-acid oxidase activity"/>
    <property type="evidence" value="ECO:0007669"/>
    <property type="project" value="InterPro"/>
</dbReference>
<name>A0A2C5XJ42_9HYPO</name>
<evidence type="ECO:0000256" key="3">
    <source>
        <dbReference type="ARBA" id="ARBA00022630"/>
    </source>
</evidence>
<keyword evidence="5" id="KW-0560">Oxidoreductase</keyword>
<accession>A0A2C5XJ42</accession>
<dbReference type="PANTHER" id="PTHR11530">
    <property type="entry name" value="D-AMINO ACID OXIDASE"/>
    <property type="match status" value="1"/>
</dbReference>
<evidence type="ECO:0000256" key="1">
    <source>
        <dbReference type="ARBA" id="ARBA00001974"/>
    </source>
</evidence>
<dbReference type="InterPro" id="IPR006181">
    <property type="entry name" value="D-amino_acid_oxidase_CS"/>
</dbReference>
<evidence type="ECO:0000313" key="8">
    <source>
        <dbReference type="Proteomes" id="UP000226192"/>
    </source>
</evidence>
<comment type="similarity">
    <text evidence="2">Belongs to the DAMOX/DASOX family.</text>
</comment>
<dbReference type="Proteomes" id="UP000226192">
    <property type="component" value="Unassembled WGS sequence"/>
</dbReference>
<keyword evidence="8" id="KW-1185">Reference proteome</keyword>
<dbReference type="PANTHER" id="PTHR11530:SF26">
    <property type="entry name" value="FAD DEPENDENT OXIDOREDUCTASE SUPERFAMILY (AFU_ORTHOLOGUE AFUA_5G13940)"/>
    <property type="match status" value="1"/>
</dbReference>
<dbReference type="InterPro" id="IPR023209">
    <property type="entry name" value="DAO"/>
</dbReference>
<evidence type="ECO:0000256" key="4">
    <source>
        <dbReference type="ARBA" id="ARBA00022827"/>
    </source>
</evidence>
<keyword evidence="3" id="KW-0285">Flavoprotein</keyword>
<evidence type="ECO:0000259" key="6">
    <source>
        <dbReference type="Pfam" id="PF01266"/>
    </source>
</evidence>
<dbReference type="EMBL" id="NJET01000030">
    <property type="protein sequence ID" value="PHH64488.1"/>
    <property type="molecule type" value="Genomic_DNA"/>
</dbReference>
<dbReference type="SUPFAM" id="SSF51971">
    <property type="entry name" value="Nucleotide-binding domain"/>
    <property type="match status" value="1"/>
</dbReference>
<gene>
    <name evidence="7" type="ORF">CDD81_4563</name>
</gene>
<dbReference type="InterPro" id="IPR006076">
    <property type="entry name" value="FAD-dep_OxRdtase"/>
</dbReference>
<protein>
    <recommendedName>
        <fullName evidence="6">FAD dependent oxidoreductase domain-containing protein</fullName>
    </recommendedName>
</protein>
<dbReference type="PIRSF" id="PIRSF000189">
    <property type="entry name" value="D-aa_oxidase"/>
    <property type="match status" value="1"/>
</dbReference>
<dbReference type="AlphaFoldDB" id="A0A2C5XJ42"/>
<dbReference type="Pfam" id="PF01266">
    <property type="entry name" value="DAO"/>
    <property type="match status" value="1"/>
</dbReference>
<evidence type="ECO:0000256" key="5">
    <source>
        <dbReference type="ARBA" id="ARBA00023002"/>
    </source>
</evidence>
<dbReference type="GO" id="GO:0005737">
    <property type="term" value="C:cytoplasm"/>
    <property type="evidence" value="ECO:0007669"/>
    <property type="project" value="TreeGrafter"/>
</dbReference>
<dbReference type="Gene3D" id="3.30.9.10">
    <property type="entry name" value="D-Amino Acid Oxidase, subunit A, domain 2"/>
    <property type="match status" value="1"/>
</dbReference>